<evidence type="ECO:0000313" key="2">
    <source>
        <dbReference type="Proteomes" id="UP000266391"/>
    </source>
</evidence>
<name>A0A396AGD5_9FIRM</name>
<protein>
    <submittedName>
        <fullName evidence="1">Uncharacterized protein</fullName>
    </submittedName>
</protein>
<reference evidence="1 2" key="1">
    <citation type="submission" date="2018-08" db="EMBL/GenBank/DDBJ databases">
        <title>A genome reference for cultivated species of the human gut microbiota.</title>
        <authorList>
            <person name="Zou Y."/>
            <person name="Xue W."/>
            <person name="Luo G."/>
        </authorList>
    </citation>
    <scope>NUCLEOTIDE SEQUENCE [LARGE SCALE GENOMIC DNA]</scope>
    <source>
        <strain evidence="1 2">AM32-8LB</strain>
    </source>
</reference>
<gene>
    <name evidence="1" type="ORF">DW813_00995</name>
</gene>
<proteinExistence type="predicted"/>
<sequence>MDPLINGKSYDWSSIDFHMTDMNNVQIQEVDYGDEQGLDPVYGKGGKIRGYGTGNQKNTFKITLLREDYDEMCRVIKSSGCKHFYGYMIPKVTVSYADEGAKTSTDVITQIVFNKRDFKGAQGDTSLKVTIEGMAIGGISTNGLEA</sequence>
<dbReference type="RefSeq" id="WP_118091800.1">
    <property type="nucleotide sequence ID" value="NZ_QSIQ01000001.1"/>
</dbReference>
<dbReference type="Proteomes" id="UP000266391">
    <property type="component" value="Unassembled WGS sequence"/>
</dbReference>
<evidence type="ECO:0000313" key="1">
    <source>
        <dbReference type="EMBL" id="RHD06476.1"/>
    </source>
</evidence>
<comment type="caution">
    <text evidence="1">The sequence shown here is derived from an EMBL/GenBank/DDBJ whole genome shotgun (WGS) entry which is preliminary data.</text>
</comment>
<dbReference type="EMBL" id="QSIQ01000001">
    <property type="protein sequence ID" value="RHD06476.1"/>
    <property type="molecule type" value="Genomic_DNA"/>
</dbReference>
<organism evidence="1 2">
    <name type="scientific">Roseburia inulinivorans</name>
    <dbReference type="NCBI Taxonomy" id="360807"/>
    <lineage>
        <taxon>Bacteria</taxon>
        <taxon>Bacillati</taxon>
        <taxon>Bacillota</taxon>
        <taxon>Clostridia</taxon>
        <taxon>Lachnospirales</taxon>
        <taxon>Lachnospiraceae</taxon>
        <taxon>Roseburia</taxon>
    </lineage>
</organism>
<accession>A0A396AGD5</accession>
<dbReference type="AlphaFoldDB" id="A0A396AGD5"/>